<keyword evidence="1" id="KW-0732">Signal</keyword>
<dbReference type="Proteomes" id="UP000530564">
    <property type="component" value="Unassembled WGS sequence"/>
</dbReference>
<evidence type="ECO:0000256" key="1">
    <source>
        <dbReference type="SAM" id="SignalP"/>
    </source>
</evidence>
<accession>A0A839ZXS1</accession>
<gene>
    <name evidence="2" type="ORF">GGQ61_001873</name>
</gene>
<dbReference type="EMBL" id="JACIDK010000002">
    <property type="protein sequence ID" value="MBB3891156.1"/>
    <property type="molecule type" value="Genomic_DNA"/>
</dbReference>
<reference evidence="2 3" key="1">
    <citation type="submission" date="2020-08" db="EMBL/GenBank/DDBJ databases">
        <title>Genomic Encyclopedia of Type Strains, Phase IV (KMG-IV): sequencing the most valuable type-strain genomes for metagenomic binning, comparative biology and taxonomic classification.</title>
        <authorList>
            <person name="Goeker M."/>
        </authorList>
    </citation>
    <scope>NUCLEOTIDE SEQUENCE [LARGE SCALE GENOMIC DNA]</scope>
    <source>
        <strain evidence="2 3">DSM 21793</strain>
    </source>
</reference>
<sequence length="45" mass="4402">MRKIIVLAAVAAALMTSACNTVAGIGRDAQAAGAAVTGAANDMKR</sequence>
<evidence type="ECO:0000313" key="2">
    <source>
        <dbReference type="EMBL" id="MBB3891156.1"/>
    </source>
</evidence>
<name>A0A839ZXS1_9CAUL</name>
<feature type="signal peptide" evidence="1">
    <location>
        <begin position="1"/>
        <end position="23"/>
    </location>
</feature>
<proteinExistence type="predicted"/>
<feature type="chain" id="PRO_5033066817" evidence="1">
    <location>
        <begin position="24"/>
        <end position="45"/>
    </location>
</feature>
<protein>
    <submittedName>
        <fullName evidence="2">Putative small secreted protein</fullName>
    </submittedName>
</protein>
<dbReference type="RefSeq" id="WP_056017034.1">
    <property type="nucleotide sequence ID" value="NZ_JACIDK010000002.1"/>
</dbReference>
<comment type="caution">
    <text evidence="2">The sequence shown here is derived from an EMBL/GenBank/DDBJ whole genome shotgun (WGS) entry which is preliminary data.</text>
</comment>
<dbReference type="AlphaFoldDB" id="A0A839ZXS1"/>
<evidence type="ECO:0000313" key="3">
    <source>
        <dbReference type="Proteomes" id="UP000530564"/>
    </source>
</evidence>
<dbReference type="PROSITE" id="PS51257">
    <property type="entry name" value="PROKAR_LIPOPROTEIN"/>
    <property type="match status" value="1"/>
</dbReference>
<keyword evidence="3" id="KW-1185">Reference proteome</keyword>
<organism evidence="2 3">
    <name type="scientific">Phenylobacterium haematophilum</name>
    <dbReference type="NCBI Taxonomy" id="98513"/>
    <lineage>
        <taxon>Bacteria</taxon>
        <taxon>Pseudomonadati</taxon>
        <taxon>Pseudomonadota</taxon>
        <taxon>Alphaproteobacteria</taxon>
        <taxon>Caulobacterales</taxon>
        <taxon>Caulobacteraceae</taxon>
        <taxon>Phenylobacterium</taxon>
    </lineage>
</organism>